<keyword evidence="2" id="KW-0677">Repeat</keyword>
<dbReference type="InterPro" id="IPR048720">
    <property type="entry name" value="PROPPIN"/>
</dbReference>
<dbReference type="STRING" id="1137138.A0A067NWJ0"/>
<dbReference type="Proteomes" id="UP000027073">
    <property type="component" value="Unassembled WGS sequence"/>
</dbReference>
<dbReference type="PANTHER" id="PTHR11227">
    <property type="entry name" value="WD-REPEAT PROTEIN INTERACTING WITH PHOSPHOINOSIDES WIPI -RELATED"/>
    <property type="match status" value="1"/>
</dbReference>
<protein>
    <recommendedName>
        <fullName evidence="6">Autophagy-related protein 18</fullName>
    </recommendedName>
</protein>
<dbReference type="AlphaFoldDB" id="A0A067NWJ0"/>
<name>A0A067NWJ0_PLEO1</name>
<sequence length="274" mass="30003">MNNGARGIVEMLFCTSLLPLVGVADVPGSRPRKLQIVNTKLLFPLSILAVRMNQRALVIVLEAEIYIYDISTMRLLHVIETTANPEASSPAPQSNGDVAIFSTTPITTANIIPLAHKSPLDRSREARIYSIVFNPVGLLMVFVSAHEMVHLFKLGERTTAASTATSVIATGSIERRDRPMDGGDEAYLDERKKGRGNGVPLLTHSVGVYLPNTLTETWEPSRDFAWLRVPSGPPGVMSISGLSGAMPKVMIFSSEGYFYSYNIDLRRMHADEGM</sequence>
<organism evidence="4 5">
    <name type="scientific">Pleurotus ostreatus (strain PC15)</name>
    <name type="common">Oyster mushroom</name>
    <dbReference type="NCBI Taxonomy" id="1137138"/>
    <lineage>
        <taxon>Eukaryota</taxon>
        <taxon>Fungi</taxon>
        <taxon>Dikarya</taxon>
        <taxon>Basidiomycota</taxon>
        <taxon>Agaricomycotina</taxon>
        <taxon>Agaricomycetes</taxon>
        <taxon>Agaricomycetidae</taxon>
        <taxon>Agaricales</taxon>
        <taxon>Pleurotineae</taxon>
        <taxon>Pleurotaceae</taxon>
        <taxon>Pleurotus</taxon>
    </lineage>
</organism>
<dbReference type="EMBL" id="KL198005">
    <property type="protein sequence ID" value="KDQ32423.1"/>
    <property type="molecule type" value="Genomic_DNA"/>
</dbReference>
<dbReference type="FunCoup" id="A0A067NWJ0">
    <property type="interactions" value="283"/>
</dbReference>
<evidence type="ECO:0000313" key="5">
    <source>
        <dbReference type="Proteomes" id="UP000027073"/>
    </source>
</evidence>
<keyword evidence="3" id="KW-0732">Signal</keyword>
<dbReference type="OrthoDB" id="1667587at2759"/>
<dbReference type="InParanoid" id="A0A067NWJ0"/>
<feature type="chain" id="PRO_5001642616" description="Autophagy-related protein 18" evidence="3">
    <location>
        <begin position="24"/>
        <end position="274"/>
    </location>
</feature>
<accession>A0A067NWJ0</accession>
<evidence type="ECO:0000313" key="4">
    <source>
        <dbReference type="EMBL" id="KDQ32423.1"/>
    </source>
</evidence>
<reference evidence="5" key="1">
    <citation type="journal article" date="2014" name="Proc. Natl. Acad. Sci. U.S.A.">
        <title>Extensive sampling of basidiomycete genomes demonstrates inadequacy of the white-rot/brown-rot paradigm for wood decay fungi.</title>
        <authorList>
            <person name="Riley R."/>
            <person name="Salamov A.A."/>
            <person name="Brown D.W."/>
            <person name="Nagy L.G."/>
            <person name="Floudas D."/>
            <person name="Held B.W."/>
            <person name="Levasseur A."/>
            <person name="Lombard V."/>
            <person name="Morin E."/>
            <person name="Otillar R."/>
            <person name="Lindquist E.A."/>
            <person name="Sun H."/>
            <person name="LaButti K.M."/>
            <person name="Schmutz J."/>
            <person name="Jabbour D."/>
            <person name="Luo H."/>
            <person name="Baker S.E."/>
            <person name="Pisabarro A.G."/>
            <person name="Walton J.D."/>
            <person name="Blanchette R.A."/>
            <person name="Henrissat B."/>
            <person name="Martin F."/>
            <person name="Cullen D."/>
            <person name="Hibbett D.S."/>
            <person name="Grigoriev I.V."/>
        </authorList>
    </citation>
    <scope>NUCLEOTIDE SEQUENCE [LARGE SCALE GENOMIC DNA]</scope>
    <source>
        <strain evidence="5">PC15</strain>
    </source>
</reference>
<dbReference type="VEuPathDB" id="FungiDB:PLEOSDRAFT_1074556"/>
<evidence type="ECO:0000256" key="2">
    <source>
        <dbReference type="ARBA" id="ARBA00022737"/>
    </source>
</evidence>
<gene>
    <name evidence="4" type="ORF">PLEOSDRAFT_1074556</name>
</gene>
<keyword evidence="1" id="KW-0853">WD repeat</keyword>
<evidence type="ECO:0008006" key="6">
    <source>
        <dbReference type="Google" id="ProtNLM"/>
    </source>
</evidence>
<feature type="signal peptide" evidence="3">
    <location>
        <begin position="1"/>
        <end position="23"/>
    </location>
</feature>
<evidence type="ECO:0000256" key="1">
    <source>
        <dbReference type="ARBA" id="ARBA00022574"/>
    </source>
</evidence>
<dbReference type="InterPro" id="IPR036322">
    <property type="entry name" value="WD40_repeat_dom_sf"/>
</dbReference>
<dbReference type="HOGENOM" id="CLU_025895_5_1_1"/>
<evidence type="ECO:0000256" key="3">
    <source>
        <dbReference type="SAM" id="SignalP"/>
    </source>
</evidence>
<dbReference type="SUPFAM" id="SSF50978">
    <property type="entry name" value="WD40 repeat-like"/>
    <property type="match status" value="1"/>
</dbReference>
<proteinExistence type="predicted"/>